<protein>
    <recommendedName>
        <fullName evidence="3">Lipopolysaccharide biosynthesis protein</fullName>
    </recommendedName>
</protein>
<sequence length="347" mass="40269">MSVSIKGKNVLFIGQVFYDYHTKILNEMERQGANVTFIPNKFHGDGEISNFDFIGLFRRRLMPFSKKRHAKYILNSIKCRQFDYLFCIGGFTITPHLISSIKGLNPNIKTIIYFWDSFKTWDYSKLLSLFDSVYSFDPKDSAEFDKVGYLPLFYTSEYKADASIQKDIDLLYIGSISFISKNRFVILSKIKEYSEINNLKSFIWLYNAESSKGLLGKIQSFIKNSIIADYREYIKLLKYSGSPFLKSDVLKRDEIIGLMKRSKCVIDIPIPNQLGLTIRTIETLALNNKLLTTNNQIILEPFNNVQCIRVIDEDTPDFDLEFVKNDVKCKIDISHLELKNWVLSVFN</sequence>
<evidence type="ECO:0008006" key="3">
    <source>
        <dbReference type="Google" id="ProtNLM"/>
    </source>
</evidence>
<name>A0A327SWY3_9SPHI</name>
<reference evidence="1 2" key="1">
    <citation type="submission" date="2018-06" db="EMBL/GenBank/DDBJ databases">
        <title>Genomic Encyclopedia of Archaeal and Bacterial Type Strains, Phase II (KMG-II): from individual species to whole genera.</title>
        <authorList>
            <person name="Goeker M."/>
        </authorList>
    </citation>
    <scope>NUCLEOTIDE SEQUENCE [LARGE SCALE GENOMIC DNA]</scope>
    <source>
        <strain evidence="1 2">DSM 14825</strain>
    </source>
</reference>
<dbReference type="OrthoDB" id="3251881at2"/>
<dbReference type="EMBL" id="QLLR01000004">
    <property type="protein sequence ID" value="RAJ33458.1"/>
    <property type="molecule type" value="Genomic_DNA"/>
</dbReference>
<evidence type="ECO:0000313" key="2">
    <source>
        <dbReference type="Proteomes" id="UP000249754"/>
    </source>
</evidence>
<dbReference type="AlphaFoldDB" id="A0A327SWY3"/>
<organism evidence="1 2">
    <name type="scientific">Pedobacter cryoconitis</name>
    <dbReference type="NCBI Taxonomy" id="188932"/>
    <lineage>
        <taxon>Bacteria</taxon>
        <taxon>Pseudomonadati</taxon>
        <taxon>Bacteroidota</taxon>
        <taxon>Sphingobacteriia</taxon>
        <taxon>Sphingobacteriales</taxon>
        <taxon>Sphingobacteriaceae</taxon>
        <taxon>Pedobacter</taxon>
    </lineage>
</organism>
<comment type="caution">
    <text evidence="1">The sequence shown here is derived from an EMBL/GenBank/DDBJ whole genome shotgun (WGS) entry which is preliminary data.</text>
</comment>
<gene>
    <name evidence="1" type="ORF">LY11_01507</name>
</gene>
<proteinExistence type="predicted"/>
<dbReference type="RefSeq" id="WP_111633072.1">
    <property type="nucleotide sequence ID" value="NZ_QLLR01000004.1"/>
</dbReference>
<evidence type="ECO:0000313" key="1">
    <source>
        <dbReference type="EMBL" id="RAJ33458.1"/>
    </source>
</evidence>
<dbReference type="Proteomes" id="UP000249754">
    <property type="component" value="Unassembled WGS sequence"/>
</dbReference>
<accession>A0A327SWY3</accession>